<sequence length="152" mass="16513">MQKQQGRECDWLATRLGDLGPGSALPQGNRVWGICRSAQGGSTRAEEPLFQSFRGWFFLVVATSVPACTLSILSTCEERLLKSAQVGRASRPGKRSIYLLLPASQARGVLGIAWQPALLSGFAIVHTDFGRPRRCDGMVTAACAHLFFPPPR</sequence>
<proteinExistence type="predicted"/>
<dbReference type="AlphaFoldDB" id="A0AAE0JZ67"/>
<name>A0AAE0JZ67_9PEZI</name>
<reference evidence="1" key="2">
    <citation type="submission" date="2023-06" db="EMBL/GenBank/DDBJ databases">
        <authorList>
            <consortium name="Lawrence Berkeley National Laboratory"/>
            <person name="Haridas S."/>
            <person name="Hensen N."/>
            <person name="Bonometti L."/>
            <person name="Westerberg I."/>
            <person name="Brannstrom I.O."/>
            <person name="Guillou S."/>
            <person name="Cros-Aarteil S."/>
            <person name="Calhoun S."/>
            <person name="Kuo A."/>
            <person name="Mondo S."/>
            <person name="Pangilinan J."/>
            <person name="Riley R."/>
            <person name="Labutti K."/>
            <person name="Andreopoulos B."/>
            <person name="Lipzen A."/>
            <person name="Chen C."/>
            <person name="Yanf M."/>
            <person name="Daum C."/>
            <person name="Ng V."/>
            <person name="Clum A."/>
            <person name="Steindorff A."/>
            <person name="Ohm R."/>
            <person name="Martin F."/>
            <person name="Silar P."/>
            <person name="Natvig D."/>
            <person name="Lalanne C."/>
            <person name="Gautier V."/>
            <person name="Ament-Velasquez S.L."/>
            <person name="Kruys A."/>
            <person name="Hutchinson M.I."/>
            <person name="Powell A.J."/>
            <person name="Barry K."/>
            <person name="Miller A.N."/>
            <person name="Grigoriev I.V."/>
            <person name="Debuchy R."/>
            <person name="Gladieux P."/>
            <person name="Thoren M.H."/>
            <person name="Johannesson H."/>
        </authorList>
    </citation>
    <scope>NUCLEOTIDE SEQUENCE</scope>
    <source>
        <strain evidence="1">CBS 958.72</strain>
    </source>
</reference>
<reference evidence="1" key="1">
    <citation type="journal article" date="2023" name="Mol. Phylogenet. Evol.">
        <title>Genome-scale phylogeny and comparative genomics of the fungal order Sordariales.</title>
        <authorList>
            <person name="Hensen N."/>
            <person name="Bonometti L."/>
            <person name="Westerberg I."/>
            <person name="Brannstrom I.O."/>
            <person name="Guillou S."/>
            <person name="Cros-Aarteil S."/>
            <person name="Calhoun S."/>
            <person name="Haridas S."/>
            <person name="Kuo A."/>
            <person name="Mondo S."/>
            <person name="Pangilinan J."/>
            <person name="Riley R."/>
            <person name="LaButti K."/>
            <person name="Andreopoulos B."/>
            <person name="Lipzen A."/>
            <person name="Chen C."/>
            <person name="Yan M."/>
            <person name="Daum C."/>
            <person name="Ng V."/>
            <person name="Clum A."/>
            <person name="Steindorff A."/>
            <person name="Ohm R.A."/>
            <person name="Martin F."/>
            <person name="Silar P."/>
            <person name="Natvig D.O."/>
            <person name="Lalanne C."/>
            <person name="Gautier V."/>
            <person name="Ament-Velasquez S.L."/>
            <person name="Kruys A."/>
            <person name="Hutchinson M.I."/>
            <person name="Powell A.J."/>
            <person name="Barry K."/>
            <person name="Miller A.N."/>
            <person name="Grigoriev I.V."/>
            <person name="Debuchy R."/>
            <person name="Gladieux P."/>
            <person name="Hiltunen Thoren M."/>
            <person name="Johannesson H."/>
        </authorList>
    </citation>
    <scope>NUCLEOTIDE SEQUENCE</scope>
    <source>
        <strain evidence="1">CBS 958.72</strain>
    </source>
</reference>
<accession>A0AAE0JZ67</accession>
<dbReference type="EMBL" id="JAULSN010000007">
    <property type="protein sequence ID" value="KAK3367083.1"/>
    <property type="molecule type" value="Genomic_DNA"/>
</dbReference>
<dbReference type="Proteomes" id="UP001287356">
    <property type="component" value="Unassembled WGS sequence"/>
</dbReference>
<evidence type="ECO:0000313" key="1">
    <source>
        <dbReference type="EMBL" id="KAK3367083.1"/>
    </source>
</evidence>
<keyword evidence="2" id="KW-1185">Reference proteome</keyword>
<comment type="caution">
    <text evidence="1">The sequence shown here is derived from an EMBL/GenBank/DDBJ whole genome shotgun (WGS) entry which is preliminary data.</text>
</comment>
<protein>
    <submittedName>
        <fullName evidence="1">Uncharacterized protein</fullName>
    </submittedName>
</protein>
<evidence type="ECO:0000313" key="2">
    <source>
        <dbReference type="Proteomes" id="UP001287356"/>
    </source>
</evidence>
<organism evidence="1 2">
    <name type="scientific">Lasiosphaeria ovina</name>
    <dbReference type="NCBI Taxonomy" id="92902"/>
    <lineage>
        <taxon>Eukaryota</taxon>
        <taxon>Fungi</taxon>
        <taxon>Dikarya</taxon>
        <taxon>Ascomycota</taxon>
        <taxon>Pezizomycotina</taxon>
        <taxon>Sordariomycetes</taxon>
        <taxon>Sordariomycetidae</taxon>
        <taxon>Sordariales</taxon>
        <taxon>Lasiosphaeriaceae</taxon>
        <taxon>Lasiosphaeria</taxon>
    </lineage>
</organism>
<gene>
    <name evidence="1" type="ORF">B0T24DRAFT_634747</name>
</gene>